<sequence>MSFHSFSVVFAIAITYLFVIVAGQVKLPADVKTCKRGTDDYSSCLRLAIQESWPIFVKGIPELDVPTLDPFYNEYGVYEFGSNEVHGKIEGSNIYFYGMNNIKFLAVRPEYTDDQFKLEIDWALPKCFLEGEYNIDANLVNFKLGGKGYFNVSLEDVKVTWEINGPVKDDRWVIEHFIPNAQVGKLKFWCSDLFNGNEQLTKSAIGFVNEFWPTIYRGMFPYIKKVWDELFTDYVNRIFSKLSFNEVFPSA</sequence>
<feature type="transmembrane region" description="Helical" evidence="1">
    <location>
        <begin position="6"/>
        <end position="27"/>
    </location>
</feature>
<keyword evidence="3" id="KW-1185">Reference proteome</keyword>
<name>A0A834JEK5_VESGE</name>
<accession>A0A834JEK5</accession>
<keyword evidence="1" id="KW-0472">Membrane</keyword>
<dbReference type="EMBL" id="JACSDZ010000014">
    <property type="protein sequence ID" value="KAF7387178.1"/>
    <property type="molecule type" value="Genomic_DNA"/>
</dbReference>
<dbReference type="SMART" id="SM00700">
    <property type="entry name" value="JHBP"/>
    <property type="match status" value="1"/>
</dbReference>
<reference evidence="2" key="1">
    <citation type="journal article" date="2020" name="G3 (Bethesda)">
        <title>High-Quality Assemblies for Three Invasive Social Wasps from the &lt;i&gt;Vespula&lt;/i&gt; Genus.</title>
        <authorList>
            <person name="Harrop T.W.R."/>
            <person name="Guhlin J."/>
            <person name="McLaughlin G.M."/>
            <person name="Permina E."/>
            <person name="Stockwell P."/>
            <person name="Gilligan J."/>
            <person name="Le Lec M.F."/>
            <person name="Gruber M.A.M."/>
            <person name="Quinn O."/>
            <person name="Lovegrove M."/>
            <person name="Duncan E.J."/>
            <person name="Remnant E.J."/>
            <person name="Van Eeckhoven J."/>
            <person name="Graham B."/>
            <person name="Knapp R.A."/>
            <person name="Langford K.W."/>
            <person name="Kronenberg Z."/>
            <person name="Press M.O."/>
            <person name="Eacker S.M."/>
            <person name="Wilson-Rankin E.E."/>
            <person name="Purcell J."/>
            <person name="Lester P.J."/>
            <person name="Dearden P.K."/>
        </authorList>
    </citation>
    <scope>NUCLEOTIDE SEQUENCE</scope>
    <source>
        <strain evidence="2">Linc-1</strain>
    </source>
</reference>
<dbReference type="Gene3D" id="3.15.10.30">
    <property type="entry name" value="Haemolymph juvenile hormone binding protein"/>
    <property type="match status" value="1"/>
</dbReference>
<evidence type="ECO:0000313" key="2">
    <source>
        <dbReference type="EMBL" id="KAF7387178.1"/>
    </source>
</evidence>
<comment type="caution">
    <text evidence="2">The sequence shown here is derived from an EMBL/GenBank/DDBJ whole genome shotgun (WGS) entry which is preliminary data.</text>
</comment>
<protein>
    <recommendedName>
        <fullName evidence="4">Circadian clock-controlled protein</fullName>
    </recommendedName>
</protein>
<evidence type="ECO:0000256" key="1">
    <source>
        <dbReference type="SAM" id="Phobius"/>
    </source>
</evidence>
<dbReference type="InterPro" id="IPR038606">
    <property type="entry name" value="To_sf"/>
</dbReference>
<dbReference type="Proteomes" id="UP000617340">
    <property type="component" value="Unassembled WGS sequence"/>
</dbReference>
<dbReference type="PANTHER" id="PTHR11008:SF18">
    <property type="entry name" value="BCDNA.GH05536-RELATED"/>
    <property type="match status" value="1"/>
</dbReference>
<dbReference type="InterPro" id="IPR010562">
    <property type="entry name" value="Haemolymph_juvenile_hormone-bd"/>
</dbReference>
<gene>
    <name evidence="2" type="ORF">HZH68_012855</name>
</gene>
<evidence type="ECO:0000313" key="3">
    <source>
        <dbReference type="Proteomes" id="UP000617340"/>
    </source>
</evidence>
<evidence type="ECO:0008006" key="4">
    <source>
        <dbReference type="Google" id="ProtNLM"/>
    </source>
</evidence>
<organism evidence="2 3">
    <name type="scientific">Vespula germanica</name>
    <name type="common">German yellow jacket</name>
    <name type="synonym">Paravespula germanica</name>
    <dbReference type="NCBI Taxonomy" id="30212"/>
    <lineage>
        <taxon>Eukaryota</taxon>
        <taxon>Metazoa</taxon>
        <taxon>Ecdysozoa</taxon>
        <taxon>Arthropoda</taxon>
        <taxon>Hexapoda</taxon>
        <taxon>Insecta</taxon>
        <taxon>Pterygota</taxon>
        <taxon>Neoptera</taxon>
        <taxon>Endopterygota</taxon>
        <taxon>Hymenoptera</taxon>
        <taxon>Apocrita</taxon>
        <taxon>Aculeata</taxon>
        <taxon>Vespoidea</taxon>
        <taxon>Vespidae</taxon>
        <taxon>Vespinae</taxon>
        <taxon>Vespula</taxon>
    </lineage>
</organism>
<keyword evidence="1" id="KW-0812">Transmembrane</keyword>
<dbReference type="PANTHER" id="PTHR11008">
    <property type="entry name" value="PROTEIN TAKEOUT-LIKE PROTEIN"/>
    <property type="match status" value="1"/>
</dbReference>
<dbReference type="Pfam" id="PF06585">
    <property type="entry name" value="JHBP"/>
    <property type="match status" value="1"/>
</dbReference>
<dbReference type="GO" id="GO:0005615">
    <property type="term" value="C:extracellular space"/>
    <property type="evidence" value="ECO:0007669"/>
    <property type="project" value="TreeGrafter"/>
</dbReference>
<dbReference type="AlphaFoldDB" id="A0A834JEK5"/>
<proteinExistence type="predicted"/>
<keyword evidence="1" id="KW-1133">Transmembrane helix</keyword>